<comment type="caution">
    <text evidence="1">The sequence shown here is derived from an EMBL/GenBank/DDBJ whole genome shotgun (WGS) entry which is preliminary data.</text>
</comment>
<accession>A0ACC0IIA1</accession>
<name>A0ACC0IIA1_9ERIC</name>
<dbReference type="Proteomes" id="UP001060215">
    <property type="component" value="Chromosome 3"/>
</dbReference>
<proteinExistence type="predicted"/>
<protein>
    <submittedName>
        <fullName evidence="1">Uncharacterized protein</fullName>
    </submittedName>
</protein>
<organism evidence="1 2">
    <name type="scientific">Camellia lanceoleosa</name>
    <dbReference type="NCBI Taxonomy" id="1840588"/>
    <lineage>
        <taxon>Eukaryota</taxon>
        <taxon>Viridiplantae</taxon>
        <taxon>Streptophyta</taxon>
        <taxon>Embryophyta</taxon>
        <taxon>Tracheophyta</taxon>
        <taxon>Spermatophyta</taxon>
        <taxon>Magnoliopsida</taxon>
        <taxon>eudicotyledons</taxon>
        <taxon>Gunneridae</taxon>
        <taxon>Pentapetalae</taxon>
        <taxon>asterids</taxon>
        <taxon>Ericales</taxon>
        <taxon>Theaceae</taxon>
        <taxon>Camellia</taxon>
    </lineage>
</organism>
<keyword evidence="2" id="KW-1185">Reference proteome</keyword>
<gene>
    <name evidence="1" type="ORF">LOK49_LG02G02343</name>
</gene>
<evidence type="ECO:0000313" key="1">
    <source>
        <dbReference type="EMBL" id="KAI8024838.1"/>
    </source>
</evidence>
<evidence type="ECO:0000313" key="2">
    <source>
        <dbReference type="Proteomes" id="UP001060215"/>
    </source>
</evidence>
<sequence length="126" mass="13954">MKTIIILLIVVSALFCLQANGRRFILEEGKKEIANNPNNYPGKSSTYGNPNSAISVPTVDANNNENNNNVNNNDNNNNSSDDNADEKNNSYESYSNASGSSTDTHHVYRMMIALPIKYVDYQVGYN</sequence>
<dbReference type="EMBL" id="CM045760">
    <property type="protein sequence ID" value="KAI8024838.1"/>
    <property type="molecule type" value="Genomic_DNA"/>
</dbReference>
<reference evidence="1 2" key="1">
    <citation type="journal article" date="2022" name="Plant J.">
        <title>Chromosome-level genome of Camellia lanceoleosa provides a valuable resource for understanding genome evolution and self-incompatibility.</title>
        <authorList>
            <person name="Gong W."/>
            <person name="Xiao S."/>
            <person name="Wang L."/>
            <person name="Liao Z."/>
            <person name="Chang Y."/>
            <person name="Mo W."/>
            <person name="Hu G."/>
            <person name="Li W."/>
            <person name="Zhao G."/>
            <person name="Zhu H."/>
            <person name="Hu X."/>
            <person name="Ji K."/>
            <person name="Xiang X."/>
            <person name="Song Q."/>
            <person name="Yuan D."/>
            <person name="Jin S."/>
            <person name="Zhang L."/>
        </authorList>
    </citation>
    <scope>NUCLEOTIDE SEQUENCE [LARGE SCALE GENOMIC DNA]</scope>
    <source>
        <strain evidence="1">SQ_2022a</strain>
    </source>
</reference>